<organism evidence="2 3">
    <name type="scientific">Yersinia ruckeri</name>
    <dbReference type="NCBI Taxonomy" id="29486"/>
    <lineage>
        <taxon>Bacteria</taxon>
        <taxon>Pseudomonadati</taxon>
        <taxon>Pseudomonadota</taxon>
        <taxon>Gammaproteobacteria</taxon>
        <taxon>Enterobacterales</taxon>
        <taxon>Yersiniaceae</taxon>
        <taxon>Yersinia</taxon>
    </lineage>
</organism>
<proteinExistence type="predicted"/>
<dbReference type="PANTHER" id="PTHR40106">
    <property type="entry name" value="INNER MEMBRANE PROTEIN RCLC"/>
    <property type="match status" value="1"/>
</dbReference>
<name>A0A380QMK3_YERRU</name>
<feature type="transmembrane region" description="Helical" evidence="1">
    <location>
        <begin position="131"/>
        <end position="152"/>
    </location>
</feature>
<accession>A0A380QMK3</accession>
<dbReference type="InterPro" id="IPR016865">
    <property type="entry name" value="RclC"/>
</dbReference>
<sequence>MIMYCINHYKKSEIMNSFKGNEKKGFLISLWATALILIWLGIFKFTPTEAAAIKPLVEHHFLMGWLYSILSVQTVSNLVGMSEIIVGIALLVGLKQPFVGFWSGIAASVIFLVTLSFMFTTPGIFKVVDGVPVTEFFLFKDLAFLGISLSIIGRNQAVIRQLAQN</sequence>
<dbReference type="InterPro" id="IPR007339">
    <property type="entry name" value="RclC-like"/>
</dbReference>
<feature type="transmembrane region" description="Helical" evidence="1">
    <location>
        <begin position="65"/>
        <end position="92"/>
    </location>
</feature>
<dbReference type="Proteomes" id="UP000255169">
    <property type="component" value="Unassembled WGS sequence"/>
</dbReference>
<keyword evidence="1" id="KW-1133">Transmembrane helix</keyword>
<keyword evidence="1" id="KW-0472">Membrane</keyword>
<dbReference type="PIRSF" id="PIRSF028065">
    <property type="entry name" value="UCP028065"/>
    <property type="match status" value="1"/>
</dbReference>
<dbReference type="GO" id="GO:0005886">
    <property type="term" value="C:plasma membrane"/>
    <property type="evidence" value="ECO:0007669"/>
    <property type="project" value="TreeGrafter"/>
</dbReference>
<reference evidence="2 3" key="1">
    <citation type="submission" date="2018-06" db="EMBL/GenBank/DDBJ databases">
        <authorList>
            <consortium name="Pathogen Informatics"/>
            <person name="Doyle S."/>
        </authorList>
    </citation>
    <scope>NUCLEOTIDE SEQUENCE [LARGE SCALE GENOMIC DNA]</scope>
    <source>
        <strain evidence="2 3">NCTC10476</strain>
    </source>
</reference>
<feature type="transmembrane region" description="Helical" evidence="1">
    <location>
        <begin position="99"/>
        <end position="119"/>
    </location>
</feature>
<dbReference type="STRING" id="29486.UGYR_15075"/>
<dbReference type="EMBL" id="UHJG01000001">
    <property type="protein sequence ID" value="SUP99788.1"/>
    <property type="molecule type" value="Genomic_DNA"/>
</dbReference>
<dbReference type="Pfam" id="PF04224">
    <property type="entry name" value="DUF417"/>
    <property type="match status" value="1"/>
</dbReference>
<dbReference type="AlphaFoldDB" id="A0A380QMK3"/>
<dbReference type="GO" id="GO:1901530">
    <property type="term" value="P:response to hypochlorite"/>
    <property type="evidence" value="ECO:0007669"/>
    <property type="project" value="TreeGrafter"/>
</dbReference>
<keyword evidence="1" id="KW-0812">Transmembrane</keyword>
<evidence type="ECO:0000256" key="1">
    <source>
        <dbReference type="SAM" id="Phobius"/>
    </source>
</evidence>
<evidence type="ECO:0000313" key="3">
    <source>
        <dbReference type="Proteomes" id="UP000255169"/>
    </source>
</evidence>
<protein>
    <submittedName>
        <fullName evidence="2">Inner membrane protein ykgB</fullName>
    </submittedName>
</protein>
<dbReference type="PANTHER" id="PTHR40106:SF1">
    <property type="entry name" value="INNER MEMBRANE PROTEIN RCLC"/>
    <property type="match status" value="1"/>
</dbReference>
<feature type="transmembrane region" description="Helical" evidence="1">
    <location>
        <begin position="25"/>
        <end position="45"/>
    </location>
</feature>
<gene>
    <name evidence="2" type="primary">ykgB</name>
    <name evidence="2" type="ORF">NCTC10476_01040</name>
</gene>
<keyword evidence="3" id="KW-1185">Reference proteome</keyword>
<evidence type="ECO:0000313" key="2">
    <source>
        <dbReference type="EMBL" id="SUP99788.1"/>
    </source>
</evidence>